<proteinExistence type="predicted"/>
<dbReference type="PANTHER" id="PTHR44137:SF35">
    <property type="entry name" value="DNAJ DOMAIN, CHAPERONE J-DOMAIN SUPERFAMILY"/>
    <property type="match status" value="1"/>
</dbReference>
<accession>A0A103YAX8</accession>
<dbReference type="SUPFAM" id="SSF46565">
    <property type="entry name" value="Chaperone J-domain"/>
    <property type="match status" value="1"/>
</dbReference>
<feature type="compositionally biased region" description="Polar residues" evidence="1">
    <location>
        <begin position="171"/>
        <end position="191"/>
    </location>
</feature>
<dbReference type="PRINTS" id="PR00625">
    <property type="entry name" value="JDOMAIN"/>
</dbReference>
<feature type="region of interest" description="Disordered" evidence="1">
    <location>
        <begin position="416"/>
        <end position="443"/>
    </location>
</feature>
<keyword evidence="4" id="KW-1185">Reference proteome</keyword>
<gene>
    <name evidence="3" type="ORF">Ccrd_015898</name>
</gene>
<dbReference type="OMA" id="PPTFWTS"/>
<dbReference type="SMART" id="SM00271">
    <property type="entry name" value="DnaJ"/>
    <property type="match status" value="1"/>
</dbReference>
<dbReference type="Pfam" id="PF11926">
    <property type="entry name" value="DUF3444"/>
    <property type="match status" value="1"/>
</dbReference>
<evidence type="ECO:0000256" key="1">
    <source>
        <dbReference type="SAM" id="MobiDB-lite"/>
    </source>
</evidence>
<dbReference type="OrthoDB" id="66964at2759"/>
<dbReference type="PROSITE" id="PS50076">
    <property type="entry name" value="DNAJ_2"/>
    <property type="match status" value="1"/>
</dbReference>
<evidence type="ECO:0000313" key="3">
    <source>
        <dbReference type="EMBL" id="KVI05744.1"/>
    </source>
</evidence>
<sequence length="721" mass="80463">MECNRDEAKRAKEIAERKLYAKDIAGAKKFALKAQCLYPGLDGISQLLATLDVYVAAENKINGESDFYGILGVSPSADDDTVRKHYRKLALFLHPDKNKSVGADGAFKHISEAWSLVSDKAKRSAYDQRRNAKLFKQNGGTTAPPPPPGQNGFYNFTRSTTTRTKGTTTTPKDNTSATTSTGPTSDPLSSNKQTNLKTFWTVCHGCKMQYEYLRMYLHQNLLCPNCHEPFLAMETPAPNTKISTKASKSSKGASKNSSNPGRHRTTSQKGESGHFGNPSNHTGFQWGPFSKTTGPASTAQAASMVQRAYERVKREREEAQAAIRREEALRRKKNSKRAANLSSSGHLNSVKRKQGAEDVNSTSLYGLKQGNIGLVDAMKGVSITDIRTQLVEKARTEIRKKLQKWSSESVLNSKVGMEDRVTEKAGRKEEEKDGDDSINGDSTKNAIEPLMIHVTDPDFHNFDRDRSERCFGEGQVWAAYDDDDGMPRHYALIRKVISMDPFKIKVCWLNSRTNSELDVFSGFSKAFGEFRTGKHEILSVSNYFSHKVHFSKLANGTLQVYPRKGDIWALYRYWSAEWSEETPNEVKHKYEIVEVDELDEEAGGFTVTQLVKVAGFKTVFHRHLNPKEARTIPEGEIFRFSHQIPSYLLTGQEAPNAPKGCRELDPAATPDEFLQIIADVQEAENIDDENDEGLGKDFASKSNNESAVLADVKEVVNLDDE</sequence>
<protein>
    <submittedName>
        <fullName evidence="3">DnaJ domain-containing protein</fullName>
    </submittedName>
</protein>
<feature type="compositionally biased region" description="Basic and acidic residues" evidence="1">
    <location>
        <begin position="416"/>
        <end position="431"/>
    </location>
</feature>
<dbReference type="AlphaFoldDB" id="A0A103YAX8"/>
<comment type="caution">
    <text evidence="3">The sequence shown here is derived from an EMBL/GenBank/DDBJ whole genome shotgun (WGS) entry which is preliminary data.</text>
</comment>
<feature type="compositionally biased region" description="Low complexity" evidence="1">
    <location>
        <begin position="157"/>
        <end position="170"/>
    </location>
</feature>
<reference evidence="3 4" key="1">
    <citation type="journal article" date="2016" name="Sci. Rep.">
        <title>The genome sequence of the outbreeding globe artichoke constructed de novo incorporating a phase-aware low-pass sequencing strategy of F1 progeny.</title>
        <authorList>
            <person name="Scaglione D."/>
            <person name="Reyes-Chin-Wo S."/>
            <person name="Acquadro A."/>
            <person name="Froenicke L."/>
            <person name="Portis E."/>
            <person name="Beitel C."/>
            <person name="Tirone M."/>
            <person name="Mauro R."/>
            <person name="Lo Monaco A."/>
            <person name="Mauromicale G."/>
            <person name="Faccioli P."/>
            <person name="Cattivelli L."/>
            <person name="Rieseberg L."/>
            <person name="Michelmore R."/>
            <person name="Lanteri S."/>
        </authorList>
    </citation>
    <scope>NUCLEOTIDE SEQUENCE [LARGE SCALE GENOMIC DNA]</scope>
    <source>
        <strain evidence="3">2C</strain>
    </source>
</reference>
<dbReference type="InterPro" id="IPR056988">
    <property type="entry name" value="Zn_ribbon_pln"/>
</dbReference>
<feature type="region of interest" description="Disordered" evidence="1">
    <location>
        <begin position="136"/>
        <end position="191"/>
    </location>
</feature>
<dbReference type="STRING" id="59895.A0A103YAX8"/>
<dbReference type="Gramene" id="KVI05744">
    <property type="protein sequence ID" value="KVI05744"/>
    <property type="gene ID" value="Ccrd_015898"/>
</dbReference>
<dbReference type="Proteomes" id="UP000243975">
    <property type="component" value="Unassembled WGS sequence"/>
</dbReference>
<evidence type="ECO:0000259" key="2">
    <source>
        <dbReference type="PROSITE" id="PS50076"/>
    </source>
</evidence>
<dbReference type="InterPro" id="IPR001623">
    <property type="entry name" value="DnaJ_domain"/>
</dbReference>
<evidence type="ECO:0000313" key="4">
    <source>
        <dbReference type="Proteomes" id="UP000243975"/>
    </source>
</evidence>
<dbReference type="PANTHER" id="PTHR44137">
    <property type="entry name" value="BNAC03G44070D PROTEIN"/>
    <property type="match status" value="1"/>
</dbReference>
<feature type="compositionally biased region" description="Polar residues" evidence="1">
    <location>
        <begin position="290"/>
        <end position="302"/>
    </location>
</feature>
<dbReference type="InterPro" id="IPR036869">
    <property type="entry name" value="J_dom_sf"/>
</dbReference>
<feature type="compositionally biased region" description="Low complexity" evidence="1">
    <location>
        <begin position="241"/>
        <end position="258"/>
    </location>
</feature>
<dbReference type="Pfam" id="PF00226">
    <property type="entry name" value="DnaJ"/>
    <property type="match status" value="1"/>
</dbReference>
<feature type="region of interest" description="Disordered" evidence="1">
    <location>
        <begin position="329"/>
        <end position="355"/>
    </location>
</feature>
<dbReference type="EMBL" id="LEKV01001862">
    <property type="protein sequence ID" value="KVI05744.1"/>
    <property type="molecule type" value="Genomic_DNA"/>
</dbReference>
<dbReference type="CDD" id="cd06257">
    <property type="entry name" value="DnaJ"/>
    <property type="match status" value="1"/>
</dbReference>
<feature type="domain" description="J" evidence="2">
    <location>
        <begin position="66"/>
        <end position="130"/>
    </location>
</feature>
<name>A0A103YAX8_CYNCS</name>
<organism evidence="3 4">
    <name type="scientific">Cynara cardunculus var. scolymus</name>
    <name type="common">Globe artichoke</name>
    <name type="synonym">Cynara scolymus</name>
    <dbReference type="NCBI Taxonomy" id="59895"/>
    <lineage>
        <taxon>Eukaryota</taxon>
        <taxon>Viridiplantae</taxon>
        <taxon>Streptophyta</taxon>
        <taxon>Embryophyta</taxon>
        <taxon>Tracheophyta</taxon>
        <taxon>Spermatophyta</taxon>
        <taxon>Magnoliopsida</taxon>
        <taxon>eudicotyledons</taxon>
        <taxon>Gunneridae</taxon>
        <taxon>Pentapetalae</taxon>
        <taxon>asterids</taxon>
        <taxon>campanulids</taxon>
        <taxon>Asterales</taxon>
        <taxon>Asteraceae</taxon>
        <taxon>Carduoideae</taxon>
        <taxon>Cardueae</taxon>
        <taxon>Carduinae</taxon>
        <taxon>Cynara</taxon>
    </lineage>
</organism>
<dbReference type="InterPro" id="IPR024593">
    <property type="entry name" value="DUF3444"/>
</dbReference>
<feature type="region of interest" description="Disordered" evidence="1">
    <location>
        <begin position="241"/>
        <end position="302"/>
    </location>
</feature>
<dbReference type="Gene3D" id="1.10.287.110">
    <property type="entry name" value="DnaJ domain"/>
    <property type="match status" value="1"/>
</dbReference>
<dbReference type="Pfam" id="PF23551">
    <property type="entry name" value="Zn_ribbon_20"/>
    <property type="match status" value="1"/>
</dbReference>